<dbReference type="GO" id="GO:0003723">
    <property type="term" value="F:RNA binding"/>
    <property type="evidence" value="ECO:0007669"/>
    <property type="project" value="UniProtKB-UniRule"/>
</dbReference>
<name>A0ABD3AE26_9GENT</name>
<reference evidence="3 4" key="1">
    <citation type="submission" date="2024-11" db="EMBL/GenBank/DDBJ databases">
        <title>A near-complete genome assembly of Cinchona calisaya.</title>
        <authorList>
            <person name="Lian D.C."/>
            <person name="Zhao X.W."/>
            <person name="Wei L."/>
        </authorList>
    </citation>
    <scope>NUCLEOTIDE SEQUENCE [LARGE SCALE GENOMIC DNA]</scope>
    <source>
        <tissue evidence="3">Nenye</tissue>
    </source>
</reference>
<dbReference type="InterPro" id="IPR019510">
    <property type="entry name" value="AKAP7-like_phosphoesterase"/>
</dbReference>
<evidence type="ECO:0000313" key="4">
    <source>
        <dbReference type="Proteomes" id="UP001630127"/>
    </source>
</evidence>
<dbReference type="PANTHER" id="PTHR13360">
    <property type="entry name" value="ACTIVATING SIGNAL COINTEGRATOR 1 COMPLEX SUBUNIT 1"/>
    <property type="match status" value="1"/>
</dbReference>
<evidence type="ECO:0000256" key="1">
    <source>
        <dbReference type="PROSITE-ProRule" id="PRU00117"/>
    </source>
</evidence>
<dbReference type="PROSITE" id="PS50084">
    <property type="entry name" value="KH_TYPE_1"/>
    <property type="match status" value="1"/>
</dbReference>
<dbReference type="InterPro" id="IPR004087">
    <property type="entry name" value="KH_dom"/>
</dbReference>
<dbReference type="Proteomes" id="UP001630127">
    <property type="component" value="Unassembled WGS sequence"/>
</dbReference>
<dbReference type="InterPro" id="IPR004088">
    <property type="entry name" value="KH_dom_type_1"/>
</dbReference>
<organism evidence="3 4">
    <name type="scientific">Cinchona calisaya</name>
    <dbReference type="NCBI Taxonomy" id="153742"/>
    <lineage>
        <taxon>Eukaryota</taxon>
        <taxon>Viridiplantae</taxon>
        <taxon>Streptophyta</taxon>
        <taxon>Embryophyta</taxon>
        <taxon>Tracheophyta</taxon>
        <taxon>Spermatophyta</taxon>
        <taxon>Magnoliopsida</taxon>
        <taxon>eudicotyledons</taxon>
        <taxon>Gunneridae</taxon>
        <taxon>Pentapetalae</taxon>
        <taxon>asterids</taxon>
        <taxon>lamiids</taxon>
        <taxon>Gentianales</taxon>
        <taxon>Rubiaceae</taxon>
        <taxon>Cinchonoideae</taxon>
        <taxon>Cinchoneae</taxon>
        <taxon>Cinchona</taxon>
    </lineage>
</organism>
<gene>
    <name evidence="3" type="ORF">ACH5RR_008044</name>
</gene>
<dbReference type="AlphaFoldDB" id="A0ABD3AE26"/>
<dbReference type="EMBL" id="JBJUIK010000004">
    <property type="protein sequence ID" value="KAL3528722.1"/>
    <property type="molecule type" value="Genomic_DNA"/>
</dbReference>
<dbReference type="SUPFAM" id="SSF54791">
    <property type="entry name" value="Eukaryotic type KH-domain (KH-domain type I)"/>
    <property type="match status" value="1"/>
</dbReference>
<protein>
    <recommendedName>
        <fullName evidence="2">K Homology domain-containing protein</fullName>
    </recommendedName>
</protein>
<comment type="caution">
    <text evidence="3">The sequence shown here is derived from an EMBL/GenBank/DDBJ whole genome shotgun (WGS) entry which is preliminary data.</text>
</comment>
<dbReference type="SUPFAM" id="SSF55144">
    <property type="entry name" value="LigT-like"/>
    <property type="match status" value="1"/>
</dbReference>
<dbReference type="Gene3D" id="3.90.1140.10">
    <property type="entry name" value="Cyclic phosphodiesterase"/>
    <property type="match status" value="1"/>
</dbReference>
<sequence>MIACRSLISVDLTRRLTEVFSNSKSVRHLQQFYFHGTVNHNWRVDAGEVVGREMNRKKRNKVSRVWRQVSTQSSTSQAFEVNDVKIDSENSVAIACVNKNEVKEVQDCISSHLSTFQCENEVKVGDDQIISLSSMKRSDEVKGLHGYPITSTENNAASTEPISLTVKHSISLEVGSSLIHFIKGKGGATQRKVEADMGVRIIFPSSKKEESIIIEGDSAESLTRASKRIHEIIDEAVKSPSLDYSHFVSLPLAIHHPQLVDKLVQFQNSILGISETDQGKMLTMDSDANTSDEELEVQHVEKAAKDAVELKLRDGNEHVRMDVTSISLVSYPPKMSKASASEKTSKASELGIERSIFIKPKTFHLTVLMLKLWNKNLVRAAAEVLQSVSSKVIQALDSRPVSIQLKGLECMRGSFAKARVLYAPVEEIGGEERLLRACQVIIDAFIEAGLVLEKDAKQKLKLHATVMNARHRKSKTRTRKVDFFDARSIIDQYGSEDWGEYLIREAHLSQRFLFDENGYYHCCTSIPFPEDMQLD</sequence>
<dbReference type="Pfam" id="PF00013">
    <property type="entry name" value="KH_1"/>
    <property type="match status" value="1"/>
</dbReference>
<dbReference type="SMART" id="SM00322">
    <property type="entry name" value="KH"/>
    <property type="match status" value="1"/>
</dbReference>
<keyword evidence="4" id="KW-1185">Reference proteome</keyword>
<accession>A0ABD3AE26</accession>
<feature type="domain" description="K Homology" evidence="2">
    <location>
        <begin position="166"/>
        <end position="234"/>
    </location>
</feature>
<evidence type="ECO:0000259" key="2">
    <source>
        <dbReference type="SMART" id="SM00322"/>
    </source>
</evidence>
<evidence type="ECO:0000313" key="3">
    <source>
        <dbReference type="EMBL" id="KAL3528722.1"/>
    </source>
</evidence>
<keyword evidence="1" id="KW-0694">RNA-binding</keyword>
<dbReference type="Gene3D" id="3.30.1370.10">
    <property type="entry name" value="K Homology domain, type 1"/>
    <property type="match status" value="1"/>
</dbReference>
<dbReference type="Pfam" id="PF10469">
    <property type="entry name" value="AKAP7_NLS"/>
    <property type="match status" value="1"/>
</dbReference>
<dbReference type="InterPro" id="IPR036612">
    <property type="entry name" value="KH_dom_type_1_sf"/>
</dbReference>
<proteinExistence type="predicted"/>
<dbReference type="InterPro" id="IPR009210">
    <property type="entry name" value="ASCC1"/>
</dbReference>
<dbReference type="PANTHER" id="PTHR13360:SF1">
    <property type="entry name" value="ACTIVATING SIGNAL COINTEGRATOR 1 COMPLEX SUBUNIT 1"/>
    <property type="match status" value="1"/>
</dbReference>
<dbReference type="InterPro" id="IPR009097">
    <property type="entry name" value="Cyclic_Pdiesterase"/>
</dbReference>